<name>A0A5N7BR39_PETAA</name>
<sequence length="102" mass="11437">MSRVEFIQAQANLELDCDLAEEQEEDQSQALDWACLDFSITLLDYFLKGNLFESTVVGFLAVLGMDTAKQTFHKPYRYTGYLSGLIADKGKIAYLTDALDAI</sequence>
<accession>A0A5N7BR39</accession>
<proteinExistence type="predicted"/>
<dbReference type="OrthoDB" id="4493315at2759"/>
<dbReference type="Proteomes" id="UP000326877">
    <property type="component" value="Unassembled WGS sequence"/>
</dbReference>
<organism evidence="1">
    <name type="scientific">Petromyces alliaceus</name>
    <name type="common">Aspergillus alliaceus</name>
    <dbReference type="NCBI Taxonomy" id="209559"/>
    <lineage>
        <taxon>Eukaryota</taxon>
        <taxon>Fungi</taxon>
        <taxon>Dikarya</taxon>
        <taxon>Ascomycota</taxon>
        <taxon>Pezizomycotina</taxon>
        <taxon>Eurotiomycetes</taxon>
        <taxon>Eurotiomycetidae</taxon>
        <taxon>Eurotiales</taxon>
        <taxon>Aspergillaceae</taxon>
        <taxon>Aspergillus</taxon>
        <taxon>Aspergillus subgen. Circumdati</taxon>
    </lineage>
</organism>
<dbReference type="AlphaFoldDB" id="A0A5N7BR39"/>
<gene>
    <name evidence="1" type="ORF">BDV23DRAFT_177162</name>
</gene>
<dbReference type="EMBL" id="ML735382">
    <property type="protein sequence ID" value="KAE8384304.1"/>
    <property type="molecule type" value="Genomic_DNA"/>
</dbReference>
<protein>
    <submittedName>
        <fullName evidence="1">Uncharacterized protein</fullName>
    </submittedName>
</protein>
<evidence type="ECO:0000313" key="1">
    <source>
        <dbReference type="EMBL" id="KAE8384304.1"/>
    </source>
</evidence>
<reference evidence="1" key="1">
    <citation type="submission" date="2019-04" db="EMBL/GenBank/DDBJ databases">
        <title>Friends and foes A comparative genomics studyof 23 Aspergillus species from section Flavi.</title>
        <authorList>
            <consortium name="DOE Joint Genome Institute"/>
            <person name="Kjaerbolling I."/>
            <person name="Vesth T."/>
            <person name="Frisvad J.C."/>
            <person name="Nybo J.L."/>
            <person name="Theobald S."/>
            <person name="Kildgaard S."/>
            <person name="Isbrandt T."/>
            <person name="Kuo A."/>
            <person name="Sato A."/>
            <person name="Lyhne E.K."/>
            <person name="Kogle M.E."/>
            <person name="Wiebenga A."/>
            <person name="Kun R.S."/>
            <person name="Lubbers R.J."/>
            <person name="Makela M.R."/>
            <person name="Barry K."/>
            <person name="Chovatia M."/>
            <person name="Clum A."/>
            <person name="Daum C."/>
            <person name="Haridas S."/>
            <person name="He G."/>
            <person name="LaButti K."/>
            <person name="Lipzen A."/>
            <person name="Mondo S."/>
            <person name="Riley R."/>
            <person name="Salamov A."/>
            <person name="Simmons B.A."/>
            <person name="Magnuson J.K."/>
            <person name="Henrissat B."/>
            <person name="Mortensen U.H."/>
            <person name="Larsen T.O."/>
            <person name="Devries R.P."/>
            <person name="Grigoriev I.V."/>
            <person name="Machida M."/>
            <person name="Baker S.E."/>
            <person name="Andersen M.R."/>
        </authorList>
    </citation>
    <scope>NUCLEOTIDE SEQUENCE [LARGE SCALE GENOMIC DNA]</scope>
    <source>
        <strain evidence="1">IBT 14317</strain>
    </source>
</reference>